<evidence type="ECO:0000313" key="14">
    <source>
        <dbReference type="EMBL" id="CAL1575967.1"/>
    </source>
</evidence>
<feature type="domain" description="G-protein coupled receptors family 1 profile" evidence="13">
    <location>
        <begin position="58"/>
        <end position="178"/>
    </location>
</feature>
<evidence type="ECO:0000259" key="13">
    <source>
        <dbReference type="PROSITE" id="PS50262"/>
    </source>
</evidence>
<dbReference type="PRINTS" id="PR00237">
    <property type="entry name" value="GPCRRHODOPSN"/>
</dbReference>
<evidence type="ECO:0000256" key="5">
    <source>
        <dbReference type="ARBA" id="ARBA00023040"/>
    </source>
</evidence>
<keyword evidence="15" id="KW-1185">Reference proteome</keyword>
<dbReference type="GO" id="GO:0060326">
    <property type="term" value="P:cell chemotaxis"/>
    <property type="evidence" value="ECO:0007669"/>
    <property type="project" value="TreeGrafter"/>
</dbReference>
<evidence type="ECO:0000256" key="2">
    <source>
        <dbReference type="ARBA" id="ARBA00022475"/>
    </source>
</evidence>
<feature type="transmembrane region" description="Helical" evidence="12">
    <location>
        <begin position="117"/>
        <end position="135"/>
    </location>
</feature>
<name>A0AAV2JJW1_KNICA</name>
<evidence type="ECO:0000256" key="4">
    <source>
        <dbReference type="ARBA" id="ARBA00022989"/>
    </source>
</evidence>
<evidence type="ECO:0000256" key="8">
    <source>
        <dbReference type="ARBA" id="ARBA00023170"/>
    </source>
</evidence>
<dbReference type="InterPro" id="IPR000276">
    <property type="entry name" value="GPCR_Rhodpsn"/>
</dbReference>
<evidence type="ECO:0000256" key="11">
    <source>
        <dbReference type="RuleBase" id="RU000688"/>
    </source>
</evidence>
<dbReference type="GO" id="GO:0009897">
    <property type="term" value="C:external side of plasma membrane"/>
    <property type="evidence" value="ECO:0007669"/>
    <property type="project" value="TreeGrafter"/>
</dbReference>
<dbReference type="InterPro" id="IPR000496">
    <property type="entry name" value="Brdyknn_rcpt"/>
</dbReference>
<dbReference type="PANTHER" id="PTHR10489">
    <property type="entry name" value="CELL ADHESION MOLECULE"/>
    <property type="match status" value="1"/>
</dbReference>
<evidence type="ECO:0000256" key="12">
    <source>
        <dbReference type="SAM" id="Phobius"/>
    </source>
</evidence>
<keyword evidence="10 11" id="KW-0807">Transducer</keyword>
<dbReference type="Pfam" id="PF00001">
    <property type="entry name" value="7tm_1"/>
    <property type="match status" value="1"/>
</dbReference>
<dbReference type="GO" id="GO:0007204">
    <property type="term" value="P:positive regulation of cytosolic calcium ion concentration"/>
    <property type="evidence" value="ECO:0007669"/>
    <property type="project" value="TreeGrafter"/>
</dbReference>
<comment type="similarity">
    <text evidence="11">Belongs to the G-protein coupled receptor 1 family.</text>
</comment>
<keyword evidence="2" id="KW-1003">Cell membrane</keyword>
<evidence type="ECO:0000256" key="3">
    <source>
        <dbReference type="ARBA" id="ARBA00022692"/>
    </source>
</evidence>
<dbReference type="InterPro" id="IPR050119">
    <property type="entry name" value="CCR1-9-like"/>
</dbReference>
<comment type="subcellular location">
    <subcellularLocation>
        <location evidence="1">Cell membrane</location>
        <topology evidence="1">Multi-pass membrane protein</topology>
    </subcellularLocation>
</comment>
<evidence type="ECO:0000256" key="6">
    <source>
        <dbReference type="ARBA" id="ARBA00023136"/>
    </source>
</evidence>
<dbReference type="Proteomes" id="UP001497482">
    <property type="component" value="Chromosome 12"/>
</dbReference>
<evidence type="ECO:0000313" key="15">
    <source>
        <dbReference type="Proteomes" id="UP001497482"/>
    </source>
</evidence>
<dbReference type="GO" id="GO:0004947">
    <property type="term" value="F:bradykinin receptor activity"/>
    <property type="evidence" value="ECO:0007669"/>
    <property type="project" value="InterPro"/>
</dbReference>
<organism evidence="14 15">
    <name type="scientific">Knipowitschia caucasica</name>
    <name type="common">Caucasian dwarf goby</name>
    <name type="synonym">Pomatoschistus caucasicus</name>
    <dbReference type="NCBI Taxonomy" id="637954"/>
    <lineage>
        <taxon>Eukaryota</taxon>
        <taxon>Metazoa</taxon>
        <taxon>Chordata</taxon>
        <taxon>Craniata</taxon>
        <taxon>Vertebrata</taxon>
        <taxon>Euteleostomi</taxon>
        <taxon>Actinopterygii</taxon>
        <taxon>Neopterygii</taxon>
        <taxon>Teleostei</taxon>
        <taxon>Neoteleostei</taxon>
        <taxon>Acanthomorphata</taxon>
        <taxon>Gobiaria</taxon>
        <taxon>Gobiiformes</taxon>
        <taxon>Gobioidei</taxon>
        <taxon>Gobiidae</taxon>
        <taxon>Gobiinae</taxon>
        <taxon>Knipowitschia</taxon>
    </lineage>
</organism>
<dbReference type="PROSITE" id="PS00237">
    <property type="entry name" value="G_PROTEIN_RECEP_F1_1"/>
    <property type="match status" value="1"/>
</dbReference>
<keyword evidence="8 11" id="KW-0675">Receptor</keyword>
<dbReference type="Gene3D" id="1.20.1070.10">
    <property type="entry name" value="Rhodopsin 7-helix transmembrane proteins"/>
    <property type="match status" value="1"/>
</dbReference>
<keyword evidence="6 12" id="KW-0472">Membrane</keyword>
<dbReference type="GO" id="GO:0006955">
    <property type="term" value="P:immune response"/>
    <property type="evidence" value="ECO:0007669"/>
    <property type="project" value="TreeGrafter"/>
</dbReference>
<reference evidence="14 15" key="1">
    <citation type="submission" date="2024-04" db="EMBL/GenBank/DDBJ databases">
        <authorList>
            <person name="Waldvogel A.-M."/>
            <person name="Schoenle A."/>
        </authorList>
    </citation>
    <scope>NUCLEOTIDE SEQUENCE [LARGE SCALE GENOMIC DNA]</scope>
</reference>
<dbReference type="GO" id="GO:0019957">
    <property type="term" value="F:C-C chemokine binding"/>
    <property type="evidence" value="ECO:0007669"/>
    <property type="project" value="TreeGrafter"/>
</dbReference>
<gene>
    <name evidence="14" type="ORF">KC01_LOCUS7432</name>
</gene>
<evidence type="ECO:0000256" key="1">
    <source>
        <dbReference type="ARBA" id="ARBA00004651"/>
    </source>
</evidence>
<dbReference type="GO" id="GO:0016493">
    <property type="term" value="F:C-C chemokine receptor activity"/>
    <property type="evidence" value="ECO:0007669"/>
    <property type="project" value="TreeGrafter"/>
</dbReference>
<proteinExistence type="inferred from homology"/>
<dbReference type="PANTHER" id="PTHR10489:SF957">
    <property type="entry name" value="B2 BRADYKININ RECEPTOR"/>
    <property type="match status" value="1"/>
</dbReference>
<evidence type="ECO:0000256" key="9">
    <source>
        <dbReference type="ARBA" id="ARBA00023180"/>
    </source>
</evidence>
<keyword evidence="9" id="KW-0325">Glycoprotein</keyword>
<dbReference type="SUPFAM" id="SSF81321">
    <property type="entry name" value="Family A G protein-coupled receptor-like"/>
    <property type="match status" value="1"/>
</dbReference>
<keyword evidence="4 12" id="KW-1133">Transmembrane helix</keyword>
<dbReference type="PROSITE" id="PS50262">
    <property type="entry name" value="G_PROTEIN_RECEP_F1_2"/>
    <property type="match status" value="1"/>
</dbReference>
<keyword evidence="7" id="KW-1015">Disulfide bond</keyword>
<accession>A0AAV2JJW1</accession>
<dbReference type="PRINTS" id="PR00425">
    <property type="entry name" value="BRADYKININR"/>
</dbReference>
<feature type="transmembrane region" description="Helical" evidence="12">
    <location>
        <begin position="79"/>
        <end position="97"/>
    </location>
</feature>
<dbReference type="InterPro" id="IPR017452">
    <property type="entry name" value="GPCR_Rhodpsn_7TM"/>
</dbReference>
<keyword evidence="3 11" id="KW-0812">Transmembrane</keyword>
<dbReference type="EMBL" id="OZ035834">
    <property type="protein sequence ID" value="CAL1575967.1"/>
    <property type="molecule type" value="Genomic_DNA"/>
</dbReference>
<feature type="transmembrane region" description="Helical" evidence="12">
    <location>
        <begin position="47"/>
        <end position="67"/>
    </location>
</feature>
<evidence type="ECO:0000256" key="10">
    <source>
        <dbReference type="ARBA" id="ARBA00023224"/>
    </source>
</evidence>
<dbReference type="AlphaFoldDB" id="A0AAV2JJW1"/>
<sequence>MERTLFVEPWTLFPASALWSNTTPTSPAAPTPLPGSWGLVYALVPPYIFLISVLGLLFNAFVLTVFFLSRDHLSVADFYLENLALADFLLMSCLPFWATNILAKFNWPHGDAMCKIVNSAIVVNLYVSILRLAMVSVDRYLALVKTMKALWLRRTLYAKMICFVIWILAILLSLPTIVHRRVAYVEELDRQYFRKKVWSVYRRARGKRRGEQRGSDMSAFQKSQISTYINRSEQIKPVVLVLVLVNANSSQTMF</sequence>
<protein>
    <recommendedName>
        <fullName evidence="13">G-protein coupled receptors family 1 profile domain-containing protein</fullName>
    </recommendedName>
</protein>
<dbReference type="GO" id="GO:0019722">
    <property type="term" value="P:calcium-mediated signaling"/>
    <property type="evidence" value="ECO:0007669"/>
    <property type="project" value="TreeGrafter"/>
</dbReference>
<feature type="transmembrane region" description="Helical" evidence="12">
    <location>
        <begin position="156"/>
        <end position="178"/>
    </location>
</feature>
<evidence type="ECO:0000256" key="7">
    <source>
        <dbReference type="ARBA" id="ARBA00023157"/>
    </source>
</evidence>
<keyword evidence="5 11" id="KW-0297">G-protein coupled receptor</keyword>